<keyword evidence="4" id="KW-1185">Reference proteome</keyword>
<comment type="similarity">
    <text evidence="1">Belongs to the CBF/MAK21 family.</text>
</comment>
<dbReference type="AlphaFoldDB" id="A0A4Z1SQ93"/>
<dbReference type="InterPro" id="IPR027193">
    <property type="entry name" value="Noc4"/>
</dbReference>
<dbReference type="PANTHER" id="PTHR12455">
    <property type="entry name" value="NUCLEOLAR COMPLEX PROTEIN 4"/>
    <property type="match status" value="1"/>
</dbReference>
<accession>A0A4Z1SQ93</accession>
<dbReference type="GO" id="GO:0030692">
    <property type="term" value="C:Noc4p-Nop14p complex"/>
    <property type="evidence" value="ECO:0007669"/>
    <property type="project" value="TreeGrafter"/>
</dbReference>
<evidence type="ECO:0000259" key="2">
    <source>
        <dbReference type="Pfam" id="PF03914"/>
    </source>
</evidence>
<dbReference type="InterPro" id="IPR005612">
    <property type="entry name" value="CCAAT-binding_factor"/>
</dbReference>
<evidence type="ECO:0000313" key="3">
    <source>
        <dbReference type="EMBL" id="TNJ27065.1"/>
    </source>
</evidence>
<sequence length="844" mass="94077">MSANPPRLDLNDPNACIRAIGEAANLAIESEDYGELLLGLCEHLAAVSVPIVATAAVTRATEVLLQLYDVYPAAFEALDLIRTGNDKDLKAVAEALQLTSYETLLLRCHVRLQHTMIQQARTTDSRRLARACILNYLELLRAESTLEFYKDRGVVQDPESDGPLGLFPIQSFILFLYRLLVPRGAQTLSNALETEELSAPLRDVLREVFSHHDMCYFGLLGLHHLAQVSLSSESAEGIKIPQPSLNLDLFVQLLDLLVAAAEELPELPGEESCFYIDYLPRVLRRVRGQEALPVNEQLCRINRLLLLDELAYIRALYSPLVIDVETWKERKEDPIPKGTRSGASLMQSYMTLFVDKGIAGEPEVKRVGSGPLQPYHALLQRIDAAQKILVDEKESSTQKVRRSRIADLRAMEREAARYAIQGISSAIDEHVMPYTSRDTIRVLAGATFTQAGAYFLRLSVALRDSPLFAPLHIRMIRALRCTNRVAAITPPTHGVALSNTLHSFFDICTYVTKLTGEPLPPTHHLVRFRITYRVLTLDGLYTLLSTTGLTMKSFFSALYETLTPQAIATPGCRQRLLRLVDRALRGSFIQSAVLACLLKRLAHLAMAASTHATLSLVLIICRTLRDPRNVGLLWLIDSKKREGDSGAPPFGEQVGCVDWETLAGCLPAARSHCFDLRELAALQNHSLELIRRIIGELLESRLFDPGSISQRYEQEIDTILKMDEHSFVHSKLEEHASANGTTLYNSEGLVVPIRKRLVENAEEVANYAEDMHHALRNAWGTQRARQEIMAVAQARASGLVLLPGLAQKTKVDWDIVADAIVMDAWLWKASILPQRILPHSGDDE</sequence>
<dbReference type="Pfam" id="PF03914">
    <property type="entry name" value="CBF"/>
    <property type="match status" value="1"/>
</dbReference>
<organism evidence="3 4">
    <name type="scientific">Giardia muris</name>
    <dbReference type="NCBI Taxonomy" id="5742"/>
    <lineage>
        <taxon>Eukaryota</taxon>
        <taxon>Metamonada</taxon>
        <taxon>Diplomonadida</taxon>
        <taxon>Hexamitidae</taxon>
        <taxon>Giardiinae</taxon>
        <taxon>Giardia</taxon>
    </lineage>
</organism>
<dbReference type="Proteomes" id="UP000315496">
    <property type="component" value="Chromosome 4"/>
</dbReference>
<comment type="caution">
    <text evidence="3">The sequence shown here is derived from an EMBL/GenBank/DDBJ whole genome shotgun (WGS) entry which is preliminary data.</text>
</comment>
<evidence type="ECO:0000313" key="4">
    <source>
        <dbReference type="Proteomes" id="UP000315496"/>
    </source>
</evidence>
<dbReference type="OrthoDB" id="10263185at2759"/>
<proteinExistence type="inferred from homology"/>
<dbReference type="VEuPathDB" id="GiardiaDB:GMRT_14146"/>
<reference evidence="3 4" key="1">
    <citation type="submission" date="2019-05" db="EMBL/GenBank/DDBJ databases">
        <title>The compact genome of Giardia muris reveals important steps in the evolution of intestinal protozoan parasites.</title>
        <authorList>
            <person name="Xu F."/>
            <person name="Jimenez-Gonzalez A."/>
            <person name="Einarsson E."/>
            <person name="Astvaldsson A."/>
            <person name="Peirasmaki D."/>
            <person name="Eckmann L."/>
            <person name="Andersson J.O."/>
            <person name="Svard S.G."/>
            <person name="Jerlstrom-Hultqvist J."/>
        </authorList>
    </citation>
    <scope>NUCLEOTIDE SEQUENCE [LARGE SCALE GENOMIC DNA]</scope>
    <source>
        <strain evidence="3 4">Roberts-Thomson</strain>
    </source>
</reference>
<protein>
    <submittedName>
        <fullName evidence="3">CBF/Mak21 family protein</fullName>
    </submittedName>
</protein>
<dbReference type="EMBL" id="VDLU01000004">
    <property type="protein sequence ID" value="TNJ27065.1"/>
    <property type="molecule type" value="Genomic_DNA"/>
</dbReference>
<evidence type="ECO:0000256" key="1">
    <source>
        <dbReference type="ARBA" id="ARBA00007797"/>
    </source>
</evidence>
<dbReference type="PANTHER" id="PTHR12455:SF0">
    <property type="entry name" value="NUCLEOLAR COMPLEX PROTEIN 4 HOMOLOG"/>
    <property type="match status" value="1"/>
</dbReference>
<dbReference type="GO" id="GO:0042254">
    <property type="term" value="P:ribosome biogenesis"/>
    <property type="evidence" value="ECO:0007669"/>
    <property type="project" value="InterPro"/>
</dbReference>
<dbReference type="GO" id="GO:0032040">
    <property type="term" value="C:small-subunit processome"/>
    <property type="evidence" value="ECO:0007669"/>
    <property type="project" value="TreeGrafter"/>
</dbReference>
<feature type="domain" description="CCAAT-binding factor" evidence="2">
    <location>
        <begin position="534"/>
        <end position="643"/>
    </location>
</feature>
<gene>
    <name evidence="3" type="ORF">GMRT_14146</name>
</gene>
<name>A0A4Z1SQ93_GIAMU</name>